<sequence length="280" mass="30438">MIGAGRLISIIIPASNEESYLPSCLQSLLDSEPPDFDLEVVVVSNGSRDRTAGVARGFGPLFAAQGWSLSVLELEEGGKINALNAGDQAAKGELRVYMDADTIASPRLLAGLTRALDRQDAAYASGRPVPPPARNLALRAYVRFWTRLPFMTEGVPGCGLLAVNAAGRARWGEWPAIIADDHFAKLSFAPHERHLVPETYIFPMATSFPGLVRARRRQDRGVSEIATIFPNIVVNEGKVPMGIKRIAALFLRDPLGFLVYAGVTLAVRSGRWDGTWSRSR</sequence>
<comment type="caution">
    <text evidence="7">The sequence shown here is derived from an EMBL/GenBank/DDBJ whole genome shotgun (WGS) entry which is preliminary data.</text>
</comment>
<reference evidence="7 8" key="1">
    <citation type="submission" date="2019-06" db="EMBL/GenBank/DDBJ databases">
        <title>YIM 131921 draft genome.</title>
        <authorList>
            <person name="Jiang L."/>
        </authorList>
    </citation>
    <scope>NUCLEOTIDE SEQUENCE [LARGE SCALE GENOMIC DNA]</scope>
    <source>
        <strain evidence="7 8">YIM 131921</strain>
    </source>
</reference>
<keyword evidence="4 7" id="KW-0808">Transferase</keyword>
<dbReference type="RefSeq" id="WP_139076203.1">
    <property type="nucleotide sequence ID" value="NZ_VDFU01000007.1"/>
</dbReference>
<dbReference type="Gene3D" id="3.90.550.10">
    <property type="entry name" value="Spore Coat Polysaccharide Biosynthesis Protein SpsA, Chain A"/>
    <property type="match status" value="1"/>
</dbReference>
<organism evidence="7 8">
    <name type="scientific">Rubellimicrobium rubrum</name>
    <dbReference type="NCBI Taxonomy" id="2585369"/>
    <lineage>
        <taxon>Bacteria</taxon>
        <taxon>Pseudomonadati</taxon>
        <taxon>Pseudomonadota</taxon>
        <taxon>Alphaproteobacteria</taxon>
        <taxon>Rhodobacterales</taxon>
        <taxon>Roseobacteraceae</taxon>
        <taxon>Rubellimicrobium</taxon>
    </lineage>
</organism>
<dbReference type="GO" id="GO:0005886">
    <property type="term" value="C:plasma membrane"/>
    <property type="evidence" value="ECO:0007669"/>
    <property type="project" value="UniProtKB-SubCell"/>
</dbReference>
<gene>
    <name evidence="7" type="ORF">FHG66_07855</name>
</gene>
<feature type="domain" description="Glycosyltransferase 2-like" evidence="6">
    <location>
        <begin position="9"/>
        <end position="137"/>
    </location>
</feature>
<dbReference type="Proteomes" id="UP000305887">
    <property type="component" value="Unassembled WGS sequence"/>
</dbReference>
<accession>A0A5C4MY57</accession>
<dbReference type="GO" id="GO:0016757">
    <property type="term" value="F:glycosyltransferase activity"/>
    <property type="evidence" value="ECO:0007669"/>
    <property type="project" value="UniProtKB-KW"/>
</dbReference>
<proteinExistence type="predicted"/>
<dbReference type="AlphaFoldDB" id="A0A5C4MY57"/>
<evidence type="ECO:0000256" key="2">
    <source>
        <dbReference type="ARBA" id="ARBA00022475"/>
    </source>
</evidence>
<evidence type="ECO:0000256" key="4">
    <source>
        <dbReference type="ARBA" id="ARBA00022679"/>
    </source>
</evidence>
<dbReference type="PANTHER" id="PTHR43646:SF2">
    <property type="entry name" value="GLYCOSYLTRANSFERASE 2-LIKE DOMAIN-CONTAINING PROTEIN"/>
    <property type="match status" value="1"/>
</dbReference>
<evidence type="ECO:0000256" key="3">
    <source>
        <dbReference type="ARBA" id="ARBA00022676"/>
    </source>
</evidence>
<dbReference type="SUPFAM" id="SSF53448">
    <property type="entry name" value="Nucleotide-diphospho-sugar transferases"/>
    <property type="match status" value="1"/>
</dbReference>
<evidence type="ECO:0000259" key="6">
    <source>
        <dbReference type="Pfam" id="PF00535"/>
    </source>
</evidence>
<protein>
    <submittedName>
        <fullName evidence="7">Glycosyltransferase family 2 protein</fullName>
    </submittedName>
</protein>
<evidence type="ECO:0000256" key="1">
    <source>
        <dbReference type="ARBA" id="ARBA00004236"/>
    </source>
</evidence>
<evidence type="ECO:0000313" key="8">
    <source>
        <dbReference type="Proteomes" id="UP000305887"/>
    </source>
</evidence>
<dbReference type="Pfam" id="PF00535">
    <property type="entry name" value="Glycos_transf_2"/>
    <property type="match status" value="1"/>
</dbReference>
<dbReference type="PANTHER" id="PTHR43646">
    <property type="entry name" value="GLYCOSYLTRANSFERASE"/>
    <property type="match status" value="1"/>
</dbReference>
<keyword evidence="3" id="KW-0328">Glycosyltransferase</keyword>
<dbReference type="EMBL" id="VDFU01000007">
    <property type="protein sequence ID" value="TNC50407.1"/>
    <property type="molecule type" value="Genomic_DNA"/>
</dbReference>
<comment type="subcellular location">
    <subcellularLocation>
        <location evidence="1">Cell membrane</location>
    </subcellularLocation>
</comment>
<name>A0A5C4MY57_9RHOB</name>
<evidence type="ECO:0000256" key="5">
    <source>
        <dbReference type="ARBA" id="ARBA00023136"/>
    </source>
</evidence>
<dbReference type="OrthoDB" id="9797391at2"/>
<keyword evidence="8" id="KW-1185">Reference proteome</keyword>
<dbReference type="InterPro" id="IPR001173">
    <property type="entry name" value="Glyco_trans_2-like"/>
</dbReference>
<keyword evidence="2" id="KW-1003">Cell membrane</keyword>
<keyword evidence="5" id="KW-0472">Membrane</keyword>
<dbReference type="InterPro" id="IPR029044">
    <property type="entry name" value="Nucleotide-diphossugar_trans"/>
</dbReference>
<evidence type="ECO:0000313" key="7">
    <source>
        <dbReference type="EMBL" id="TNC50407.1"/>
    </source>
</evidence>